<evidence type="ECO:0000259" key="18">
    <source>
        <dbReference type="Pfam" id="PF07715"/>
    </source>
</evidence>
<dbReference type="EMBL" id="RAPY01000001">
    <property type="protein sequence ID" value="RKE55392.1"/>
    <property type="molecule type" value="Genomic_DNA"/>
</dbReference>
<keyword evidence="8" id="KW-0408">Iron</keyword>
<evidence type="ECO:0000256" key="12">
    <source>
        <dbReference type="ARBA" id="ARBA00023170"/>
    </source>
</evidence>
<dbReference type="AlphaFoldDB" id="A0A420BFA8"/>
<feature type="domain" description="TonB-dependent receptor-like beta-barrel" evidence="17">
    <location>
        <begin position="356"/>
        <end position="762"/>
    </location>
</feature>
<dbReference type="Pfam" id="PF07715">
    <property type="entry name" value="Plug"/>
    <property type="match status" value="1"/>
</dbReference>
<dbReference type="Pfam" id="PF00593">
    <property type="entry name" value="TonB_dep_Rec_b-barrel"/>
    <property type="match status" value="1"/>
</dbReference>
<feature type="signal peptide" evidence="16">
    <location>
        <begin position="1"/>
        <end position="28"/>
    </location>
</feature>
<dbReference type="InterPro" id="IPR012910">
    <property type="entry name" value="Plug_dom"/>
</dbReference>
<evidence type="ECO:0000313" key="20">
    <source>
        <dbReference type="Proteomes" id="UP000286246"/>
    </source>
</evidence>
<keyword evidence="6 14" id="KW-0812">Transmembrane</keyword>
<feature type="chain" id="PRO_5019502446" evidence="16">
    <location>
        <begin position="29"/>
        <end position="791"/>
    </location>
</feature>
<dbReference type="GO" id="GO:0015891">
    <property type="term" value="P:siderophore transport"/>
    <property type="evidence" value="ECO:0007669"/>
    <property type="project" value="InterPro"/>
</dbReference>
<keyword evidence="20" id="KW-1185">Reference proteome</keyword>
<evidence type="ECO:0000256" key="5">
    <source>
        <dbReference type="ARBA" id="ARBA00022496"/>
    </source>
</evidence>
<evidence type="ECO:0000256" key="6">
    <source>
        <dbReference type="ARBA" id="ARBA00022692"/>
    </source>
</evidence>
<dbReference type="SUPFAM" id="SSF49464">
    <property type="entry name" value="Carboxypeptidase regulatory domain-like"/>
    <property type="match status" value="1"/>
</dbReference>
<dbReference type="SUPFAM" id="SSF56935">
    <property type="entry name" value="Porins"/>
    <property type="match status" value="1"/>
</dbReference>
<feature type="domain" description="TonB-dependent receptor plug" evidence="18">
    <location>
        <begin position="145"/>
        <end position="234"/>
    </location>
</feature>
<keyword evidence="13 14" id="KW-0998">Cell outer membrane</keyword>
<reference evidence="19 20" key="1">
    <citation type="submission" date="2018-09" db="EMBL/GenBank/DDBJ databases">
        <title>Genomic Encyclopedia of Type Strains, Phase III (KMG-III): the genomes of soil and plant-associated and newly described type strains.</title>
        <authorList>
            <person name="Whitman W."/>
        </authorList>
    </citation>
    <scope>NUCLEOTIDE SEQUENCE [LARGE SCALE GENOMIC DNA]</scope>
    <source>
        <strain evidence="19 20">CECT 7938</strain>
    </source>
</reference>
<keyword evidence="5" id="KW-0410">Iron transport</keyword>
<keyword evidence="3 14" id="KW-0813">Transport</keyword>
<dbReference type="Gene3D" id="2.60.40.1120">
    <property type="entry name" value="Carboxypeptidase-like, regulatory domain"/>
    <property type="match status" value="1"/>
</dbReference>
<comment type="caution">
    <text evidence="19">The sequence shown here is derived from an EMBL/GenBank/DDBJ whole genome shotgun (WGS) entry which is preliminary data.</text>
</comment>
<evidence type="ECO:0000256" key="7">
    <source>
        <dbReference type="ARBA" id="ARBA00022729"/>
    </source>
</evidence>
<dbReference type="PANTHER" id="PTHR32552">
    <property type="entry name" value="FERRICHROME IRON RECEPTOR-RELATED"/>
    <property type="match status" value="1"/>
</dbReference>
<dbReference type="InterPro" id="IPR008969">
    <property type="entry name" value="CarboxyPept-like_regulatory"/>
</dbReference>
<gene>
    <name evidence="19" type="ORF">DFQ12_0223</name>
</gene>
<protein>
    <submittedName>
        <fullName evidence="19">Iron complex outermembrane receptor protein</fullName>
    </submittedName>
</protein>
<dbReference type="PROSITE" id="PS52016">
    <property type="entry name" value="TONB_DEPENDENT_REC_3"/>
    <property type="match status" value="1"/>
</dbReference>
<keyword evidence="11 14" id="KW-0472">Membrane</keyword>
<dbReference type="OrthoDB" id="9775095at2"/>
<evidence type="ECO:0000256" key="1">
    <source>
        <dbReference type="ARBA" id="ARBA00004571"/>
    </source>
</evidence>
<dbReference type="Gene3D" id="2.170.130.10">
    <property type="entry name" value="TonB-dependent receptor, plug domain"/>
    <property type="match status" value="1"/>
</dbReference>
<dbReference type="CDD" id="cd01347">
    <property type="entry name" value="ligand_gated_channel"/>
    <property type="match status" value="1"/>
</dbReference>
<dbReference type="InterPro" id="IPR039426">
    <property type="entry name" value="TonB-dep_rcpt-like"/>
</dbReference>
<dbReference type="PANTHER" id="PTHR32552:SF68">
    <property type="entry name" value="FERRICHROME OUTER MEMBRANE TRANSPORTER_PHAGE RECEPTOR"/>
    <property type="match status" value="1"/>
</dbReference>
<evidence type="ECO:0000256" key="3">
    <source>
        <dbReference type="ARBA" id="ARBA00022448"/>
    </source>
</evidence>
<evidence type="ECO:0000313" key="19">
    <source>
        <dbReference type="EMBL" id="RKE55392.1"/>
    </source>
</evidence>
<dbReference type="Gene3D" id="2.40.170.20">
    <property type="entry name" value="TonB-dependent receptor, beta-barrel domain"/>
    <property type="match status" value="1"/>
</dbReference>
<evidence type="ECO:0000256" key="13">
    <source>
        <dbReference type="ARBA" id="ARBA00023237"/>
    </source>
</evidence>
<evidence type="ECO:0000256" key="9">
    <source>
        <dbReference type="ARBA" id="ARBA00023065"/>
    </source>
</evidence>
<name>A0A420BFA8_SPHD1</name>
<organism evidence="19 20">
    <name type="scientific">Sphingobacterium detergens</name>
    <dbReference type="NCBI Taxonomy" id="1145106"/>
    <lineage>
        <taxon>Bacteria</taxon>
        <taxon>Pseudomonadati</taxon>
        <taxon>Bacteroidota</taxon>
        <taxon>Sphingobacteriia</taxon>
        <taxon>Sphingobacteriales</taxon>
        <taxon>Sphingobacteriaceae</taxon>
        <taxon>Sphingobacterium</taxon>
    </lineage>
</organism>
<dbReference type="GO" id="GO:0038023">
    <property type="term" value="F:signaling receptor activity"/>
    <property type="evidence" value="ECO:0007669"/>
    <property type="project" value="InterPro"/>
</dbReference>
<accession>A0A420BFA8</accession>
<evidence type="ECO:0000256" key="14">
    <source>
        <dbReference type="PROSITE-ProRule" id="PRU01360"/>
    </source>
</evidence>
<evidence type="ECO:0000256" key="4">
    <source>
        <dbReference type="ARBA" id="ARBA00022452"/>
    </source>
</evidence>
<keyword evidence="10 15" id="KW-0798">TonB box</keyword>
<evidence type="ECO:0000256" key="10">
    <source>
        <dbReference type="ARBA" id="ARBA00023077"/>
    </source>
</evidence>
<evidence type="ECO:0000256" key="15">
    <source>
        <dbReference type="RuleBase" id="RU003357"/>
    </source>
</evidence>
<evidence type="ECO:0000256" key="16">
    <source>
        <dbReference type="SAM" id="SignalP"/>
    </source>
</evidence>
<comment type="similarity">
    <text evidence="2 14 15">Belongs to the TonB-dependent receptor family.</text>
</comment>
<evidence type="ECO:0000256" key="8">
    <source>
        <dbReference type="ARBA" id="ARBA00023004"/>
    </source>
</evidence>
<dbReference type="NCBIfam" id="TIGR01783">
    <property type="entry name" value="TonB-siderophor"/>
    <property type="match status" value="1"/>
</dbReference>
<comment type="subcellular location">
    <subcellularLocation>
        <location evidence="1 14">Cell outer membrane</location>
        <topology evidence="1 14">Multi-pass membrane protein</topology>
    </subcellularLocation>
</comment>
<evidence type="ECO:0000256" key="2">
    <source>
        <dbReference type="ARBA" id="ARBA00009810"/>
    </source>
</evidence>
<dbReference type="Pfam" id="PF13620">
    <property type="entry name" value="CarboxypepD_reg"/>
    <property type="match status" value="1"/>
</dbReference>
<keyword evidence="12 19" id="KW-0675">Receptor</keyword>
<keyword evidence="7 16" id="KW-0732">Signal</keyword>
<keyword evidence="4 14" id="KW-1134">Transmembrane beta strand</keyword>
<evidence type="ECO:0000256" key="11">
    <source>
        <dbReference type="ARBA" id="ARBA00023136"/>
    </source>
</evidence>
<dbReference type="InterPro" id="IPR037066">
    <property type="entry name" value="Plug_dom_sf"/>
</dbReference>
<proteinExistence type="inferred from homology"/>
<dbReference type="RefSeq" id="WP_120257177.1">
    <property type="nucleotide sequence ID" value="NZ_RAPY01000001.1"/>
</dbReference>
<dbReference type="InterPro" id="IPR036942">
    <property type="entry name" value="Beta-barrel_TonB_sf"/>
</dbReference>
<dbReference type="GO" id="GO:0015344">
    <property type="term" value="F:siderophore uptake transmembrane transporter activity"/>
    <property type="evidence" value="ECO:0007669"/>
    <property type="project" value="TreeGrafter"/>
</dbReference>
<sequence>MYLSLKNSKSIFFFLCLLAFLFAGNVLAQKNNNNLIHGQVTTRDGSPAAYSTIKLSNGRSARVDKEGRYTFRGLLPGTYVVTVSFVGLPEQSQTLSLAVGESAVADFVLSADGKTLDEILIIGQKYAIISKKESDYVARLPLKNLENPQVYSVVDKELIKEQMALTLEESFRNVPGAAPSKTGAGMPSFFSRGFQTSENFRNGMATYLRTGIDLAQVERVETIKGPTSTLFGAQMTSFGGIVNYITKKPYETFGGEVGYSMGSWDMNRLTADINAPIAAEEGLLFRVNLARQKENTFQDQGNNATVLIAPSLSYQVNDRLKLSLDADFYSVCGITPAGWMIDPKLGKTSFDQLHLDYRQSLNDNSLVSRQSSSNILFQADYQLSDQWQSQTKYAWGDGSYDDLYIFDMIWKTDSLVNRILRTFTDEESARKNFQQNFIGDFKIGQFRNRMVIGLDYMSNYRKTRYDGLGYGGDVFAPAQLYNLPGTPVIRIEDVNAVLAKRNTGQNVTKEASYSAYVSDVFNVTDRLLAMASLRVDRFISEGTTNTLSRKQTGNYNQTALSPKFGLVYEVLKERVSLFANYMNGFKNVPNYINPTDNVVQVFKPQRANQLEGGVKVELSDLFNATVSYYNIDVTNSIRVDGTNRIQDGKQKSKGFEVELIGKPFTGFNYVASYGYNDNEFVNGAAAGKRALGTPEHVFNIWASYALTDGRAKGLGLGVGNSYISKAFLDAANTFTLGAYNLLDATVFYNRPKYSVRLKANNILDKKYWVSDGYYARPQKPFNFMASVAYKF</sequence>
<evidence type="ECO:0000259" key="17">
    <source>
        <dbReference type="Pfam" id="PF00593"/>
    </source>
</evidence>
<keyword evidence="9" id="KW-0406">Ion transport</keyword>
<dbReference type="Proteomes" id="UP000286246">
    <property type="component" value="Unassembled WGS sequence"/>
</dbReference>
<dbReference type="GO" id="GO:0009279">
    <property type="term" value="C:cell outer membrane"/>
    <property type="evidence" value="ECO:0007669"/>
    <property type="project" value="UniProtKB-SubCell"/>
</dbReference>
<dbReference type="InterPro" id="IPR010105">
    <property type="entry name" value="TonB_sidphr_rcpt"/>
</dbReference>
<dbReference type="InterPro" id="IPR000531">
    <property type="entry name" value="Beta-barrel_TonB"/>
</dbReference>